<sequence>MMMILLGHAHHSTGGANMVQTILNGIIRGFSWRVGSNIGRGIPFGFCLLIAAVVAICAWYFYQKRR</sequence>
<dbReference type="EMBL" id="CAUZMB010000006">
    <property type="protein sequence ID" value="CAK1245997.1"/>
    <property type="molecule type" value="Genomic_DNA"/>
</dbReference>
<accession>A0ABM9MWZ0</accession>
<protein>
    <submittedName>
        <fullName evidence="2">Uncharacterized protein</fullName>
    </submittedName>
</protein>
<dbReference type="Proteomes" id="UP001314166">
    <property type="component" value="Unassembled WGS sequence"/>
</dbReference>
<evidence type="ECO:0000313" key="3">
    <source>
        <dbReference type="Proteomes" id="UP001314166"/>
    </source>
</evidence>
<evidence type="ECO:0000256" key="1">
    <source>
        <dbReference type="SAM" id="Phobius"/>
    </source>
</evidence>
<name>A0ABM9MWZ0_9LACO</name>
<keyword evidence="1" id="KW-1133">Transmembrane helix</keyword>
<keyword evidence="1" id="KW-0812">Transmembrane</keyword>
<dbReference type="RefSeq" id="WP_338343766.1">
    <property type="nucleotide sequence ID" value="NZ_CAUZLH010000003.1"/>
</dbReference>
<reference evidence="2 3" key="1">
    <citation type="submission" date="2023-10" db="EMBL/GenBank/DDBJ databases">
        <authorList>
            <person name="Botero Cardona J."/>
        </authorList>
    </citation>
    <scope>NUCLEOTIDE SEQUENCE [LARGE SCALE GENOMIC DNA]</scope>
    <source>
        <strain evidence="2 3">R-55214</strain>
    </source>
</reference>
<keyword evidence="3" id="KW-1185">Reference proteome</keyword>
<feature type="transmembrane region" description="Helical" evidence="1">
    <location>
        <begin position="42"/>
        <end position="62"/>
    </location>
</feature>
<evidence type="ECO:0000313" key="2">
    <source>
        <dbReference type="EMBL" id="CAK1245997.1"/>
    </source>
</evidence>
<comment type="caution">
    <text evidence="2">The sequence shown here is derived from an EMBL/GenBank/DDBJ whole genome shotgun (WGS) entry which is preliminary data.</text>
</comment>
<gene>
    <name evidence="2" type="ORF">R55214_HHFBAMCI_01052</name>
</gene>
<organism evidence="2 3">
    <name type="scientific">Fructobacillus evanidus</name>
    <dbReference type="NCBI Taxonomy" id="3064281"/>
    <lineage>
        <taxon>Bacteria</taxon>
        <taxon>Bacillati</taxon>
        <taxon>Bacillota</taxon>
        <taxon>Bacilli</taxon>
        <taxon>Lactobacillales</taxon>
        <taxon>Lactobacillaceae</taxon>
        <taxon>Fructobacillus</taxon>
    </lineage>
</organism>
<keyword evidence="1" id="KW-0472">Membrane</keyword>
<proteinExistence type="predicted"/>